<reference evidence="9 10" key="1">
    <citation type="journal article" date="2019" name="New Phytol.">
        <title>Comparative genomics reveals unique wood-decay strategies and fruiting body development in the Schizophyllaceae.</title>
        <authorList>
            <person name="Almasi E."/>
            <person name="Sahu N."/>
            <person name="Krizsan K."/>
            <person name="Balint B."/>
            <person name="Kovacs G.M."/>
            <person name="Kiss B."/>
            <person name="Cseklye J."/>
            <person name="Drula E."/>
            <person name="Henrissat B."/>
            <person name="Nagy I."/>
            <person name="Chovatia M."/>
            <person name="Adam C."/>
            <person name="LaButti K."/>
            <person name="Lipzen A."/>
            <person name="Riley R."/>
            <person name="Grigoriev I.V."/>
            <person name="Nagy L.G."/>
        </authorList>
    </citation>
    <scope>NUCLEOTIDE SEQUENCE [LARGE SCALE GENOMIC DNA]</scope>
    <source>
        <strain evidence="9 10">NL-1724</strain>
    </source>
</reference>
<comment type="subunit">
    <text evidence="7">Supercomplex made of cofactors A to E. Cofactors A and D function by capturing and stabilizing tubulin in a quasi-native conformation. Cofactor E binds to the cofactor D-tubulin complex; interaction with cofactor C then causes the release of tubulin polypeptides that are committed to the native state.</text>
</comment>
<dbReference type="SMART" id="SM01052">
    <property type="entry name" value="CAP_GLY"/>
    <property type="match status" value="1"/>
</dbReference>
<comment type="subcellular location">
    <subcellularLocation>
        <location evidence="1">Cytoplasm</location>
    </subcellularLocation>
</comment>
<dbReference type="InterPro" id="IPR036859">
    <property type="entry name" value="CAP-Gly_dom_sf"/>
</dbReference>
<evidence type="ECO:0000256" key="1">
    <source>
        <dbReference type="ARBA" id="ARBA00004496"/>
    </source>
</evidence>
<dbReference type="GO" id="GO:0007010">
    <property type="term" value="P:cytoskeleton organization"/>
    <property type="evidence" value="ECO:0007669"/>
    <property type="project" value="TreeGrafter"/>
</dbReference>
<evidence type="ECO:0000256" key="5">
    <source>
        <dbReference type="ARBA" id="ARBA00022737"/>
    </source>
</evidence>
<evidence type="ECO:0000259" key="8">
    <source>
        <dbReference type="PROSITE" id="PS50245"/>
    </source>
</evidence>
<evidence type="ECO:0000256" key="7">
    <source>
        <dbReference type="ARBA" id="ARBA00026055"/>
    </source>
</evidence>
<dbReference type="PANTHER" id="PTHR18849:SF0">
    <property type="entry name" value="CILIA- AND FLAGELLA-ASSOCIATED PROTEIN 410-RELATED"/>
    <property type="match status" value="1"/>
</dbReference>
<dbReference type="InterPro" id="IPR032675">
    <property type="entry name" value="LRR_dom_sf"/>
</dbReference>
<dbReference type="Proteomes" id="UP000320762">
    <property type="component" value="Unassembled WGS sequence"/>
</dbReference>
<comment type="similarity">
    <text evidence="2">Belongs to the TBCE family.</text>
</comment>
<keyword evidence="6" id="KW-0143">Chaperone</keyword>
<keyword evidence="4" id="KW-0433">Leucine-rich repeat</keyword>
<organism evidence="9 10">
    <name type="scientific">Schizophyllum amplum</name>
    <dbReference type="NCBI Taxonomy" id="97359"/>
    <lineage>
        <taxon>Eukaryota</taxon>
        <taxon>Fungi</taxon>
        <taxon>Dikarya</taxon>
        <taxon>Basidiomycota</taxon>
        <taxon>Agaricomycotina</taxon>
        <taxon>Agaricomycetes</taxon>
        <taxon>Agaricomycetidae</taxon>
        <taxon>Agaricales</taxon>
        <taxon>Schizophyllaceae</taxon>
        <taxon>Schizophyllum</taxon>
    </lineage>
</organism>
<proteinExistence type="inferred from homology"/>
<dbReference type="Gene3D" id="2.30.30.190">
    <property type="entry name" value="CAP Gly-rich-like domain"/>
    <property type="match status" value="1"/>
</dbReference>
<dbReference type="OrthoDB" id="5273213at2759"/>
<dbReference type="Pfam" id="PF01302">
    <property type="entry name" value="CAP_GLY"/>
    <property type="match status" value="1"/>
</dbReference>
<dbReference type="SUPFAM" id="SSF74924">
    <property type="entry name" value="Cap-Gly domain"/>
    <property type="match status" value="1"/>
</dbReference>
<dbReference type="PROSITE" id="PS00845">
    <property type="entry name" value="CAP_GLY_1"/>
    <property type="match status" value="1"/>
</dbReference>
<comment type="caution">
    <text evidence="9">The sequence shown here is derived from an EMBL/GenBank/DDBJ whole genome shotgun (WGS) entry which is preliminary data.</text>
</comment>
<dbReference type="SUPFAM" id="SSF52058">
    <property type="entry name" value="L domain-like"/>
    <property type="match status" value="1"/>
</dbReference>
<dbReference type="FunFam" id="2.30.30.190:FF:000016">
    <property type="entry name" value="Tubulin-folding cofactor E"/>
    <property type="match status" value="1"/>
</dbReference>
<evidence type="ECO:0000313" key="9">
    <source>
        <dbReference type="EMBL" id="TRM59302.1"/>
    </source>
</evidence>
<evidence type="ECO:0000256" key="4">
    <source>
        <dbReference type="ARBA" id="ARBA00022614"/>
    </source>
</evidence>
<keyword evidence="10" id="KW-1185">Reference proteome</keyword>
<dbReference type="GO" id="GO:0005737">
    <property type="term" value="C:cytoplasm"/>
    <property type="evidence" value="ECO:0007669"/>
    <property type="project" value="UniProtKB-SubCell"/>
</dbReference>
<evidence type="ECO:0000256" key="2">
    <source>
        <dbReference type="ARBA" id="ARBA00006286"/>
    </source>
</evidence>
<evidence type="ECO:0000256" key="6">
    <source>
        <dbReference type="ARBA" id="ARBA00023186"/>
    </source>
</evidence>
<name>A0A550C3B7_9AGAR</name>
<keyword evidence="5" id="KW-0677">Repeat</keyword>
<evidence type="ECO:0000313" key="10">
    <source>
        <dbReference type="Proteomes" id="UP000320762"/>
    </source>
</evidence>
<dbReference type="InterPro" id="IPR000938">
    <property type="entry name" value="CAP-Gly_domain"/>
</dbReference>
<dbReference type="EMBL" id="VDMD01000029">
    <property type="protein sequence ID" value="TRM59302.1"/>
    <property type="molecule type" value="Genomic_DNA"/>
</dbReference>
<dbReference type="AlphaFoldDB" id="A0A550C3B7"/>
<dbReference type="PROSITE" id="PS50245">
    <property type="entry name" value="CAP_GLY_2"/>
    <property type="match status" value="1"/>
</dbReference>
<gene>
    <name evidence="9" type="ORF">BD626DRAFT_572875</name>
</gene>
<dbReference type="STRING" id="97359.A0A550C3B7"/>
<protein>
    <recommendedName>
        <fullName evidence="8">CAP-Gly domain-containing protein</fullName>
    </recommendedName>
</protein>
<dbReference type="PANTHER" id="PTHR18849">
    <property type="entry name" value="LEUCINE RICH REPEAT PROTEIN"/>
    <property type="match status" value="1"/>
</dbReference>
<feature type="domain" description="CAP-Gly" evidence="8">
    <location>
        <begin position="23"/>
        <end position="67"/>
    </location>
</feature>
<accession>A0A550C3B7</accession>
<dbReference type="Gene3D" id="3.80.10.10">
    <property type="entry name" value="Ribonuclease Inhibitor"/>
    <property type="match status" value="2"/>
</dbReference>
<evidence type="ECO:0000256" key="3">
    <source>
        <dbReference type="ARBA" id="ARBA00022490"/>
    </source>
</evidence>
<keyword evidence="3" id="KW-0963">Cytoplasm</keyword>
<sequence length="525" mass="57548">MDLPSIGTRISHSGNIGTVRFVGPVDGTNGAWIGVEWDDPSRGKHSGTKDGKVYFSCSVPNSGSFIRPSSKISYGTSFLKALKSKYIEAFHGAAGQETIILGSSNGAIEVEAVNLDKIRGKFADLTRLREVSLDNELPATCDASEGTIRQACPSIRGLDLSKSLIPSWDVVASIAAELPNLERLALNYNRLQMPHDPARLSSSFPRLTELLLNATLISWAHMQEITSLMPRLETVEMGYNCLADLVPSAHAKRTQASAPSTSRGTSARTGHSCVALTGLYLRLTLAENGIQRIPPCEDKAHALSSLLHLSLSTNGLAAWSDVDALPSWCPALESLMLAENPILTNSEQAQHARLFIIARIPTLIQLDGSTITPKERTDSELFYISYVSSQTYPSEATRDHEHPRYRAICEKHGTKPDDPDRPPVKDQRNLRDRLIELKLYALPEPPTASTDLSAAQTASEPLLLRVLPTLPLKAFKQRIAKAVKRRAPLRVWLLLEDGPAELEVDTNDLAWLGLEDESVLFFCFT</sequence>